<dbReference type="Proteomes" id="UP000402241">
    <property type="component" value="Chromosome"/>
</dbReference>
<dbReference type="SMART" id="SM00387">
    <property type="entry name" value="HATPase_c"/>
    <property type="match status" value="1"/>
</dbReference>
<evidence type="ECO:0000256" key="1">
    <source>
        <dbReference type="ARBA" id="ARBA00000085"/>
    </source>
</evidence>
<evidence type="ECO:0000256" key="5">
    <source>
        <dbReference type="ARBA" id="ARBA00022777"/>
    </source>
</evidence>
<accession>A0ABX6DXW8</accession>
<reference evidence="10 11" key="1">
    <citation type="submission" date="2019-10" db="EMBL/GenBank/DDBJ databases">
        <title>Genome Sequence of Micromonospora terminaliae DSM 101760.</title>
        <authorList>
            <person name="Guo L."/>
        </authorList>
    </citation>
    <scope>NUCLEOTIDE SEQUENCE [LARGE SCALE GENOMIC DNA]</scope>
    <source>
        <strain evidence="10 11">DSM 101760</strain>
    </source>
</reference>
<evidence type="ECO:0000256" key="8">
    <source>
        <dbReference type="SAM" id="Phobius"/>
    </source>
</evidence>
<comment type="catalytic activity">
    <reaction evidence="1">
        <text>ATP + protein L-histidine = ADP + protein N-phospho-L-histidine.</text>
        <dbReference type="EC" id="2.7.13.3"/>
    </reaction>
</comment>
<evidence type="ECO:0000256" key="6">
    <source>
        <dbReference type="ARBA" id="ARBA00023012"/>
    </source>
</evidence>
<name>A0ABX6DXW8_9ACTN</name>
<keyword evidence="6" id="KW-0902">Two-component regulatory system</keyword>
<evidence type="ECO:0000259" key="9">
    <source>
        <dbReference type="PROSITE" id="PS50109"/>
    </source>
</evidence>
<dbReference type="InterPro" id="IPR036890">
    <property type="entry name" value="HATPase_C_sf"/>
</dbReference>
<protein>
    <recommendedName>
        <fullName evidence="2">histidine kinase</fullName>
        <ecNumber evidence="2">2.7.13.3</ecNumber>
    </recommendedName>
</protein>
<dbReference type="SUPFAM" id="SSF55874">
    <property type="entry name" value="ATPase domain of HSP90 chaperone/DNA topoisomerase II/histidine kinase"/>
    <property type="match status" value="1"/>
</dbReference>
<feature type="transmembrane region" description="Helical" evidence="8">
    <location>
        <begin position="346"/>
        <end position="364"/>
    </location>
</feature>
<dbReference type="Pfam" id="PF08376">
    <property type="entry name" value="NIT"/>
    <property type="match status" value="1"/>
</dbReference>
<feature type="region of interest" description="Disordered" evidence="7">
    <location>
        <begin position="677"/>
        <end position="706"/>
    </location>
</feature>
<dbReference type="InterPro" id="IPR013587">
    <property type="entry name" value="Nitrate/nitrite_sensing"/>
</dbReference>
<dbReference type="EC" id="2.7.13.3" evidence="2"/>
<keyword evidence="8" id="KW-0812">Transmembrane</keyword>
<keyword evidence="11" id="KW-1185">Reference proteome</keyword>
<dbReference type="PROSITE" id="PS50109">
    <property type="entry name" value="HIS_KIN"/>
    <property type="match status" value="1"/>
</dbReference>
<evidence type="ECO:0000256" key="3">
    <source>
        <dbReference type="ARBA" id="ARBA00022553"/>
    </source>
</evidence>
<feature type="region of interest" description="Disordered" evidence="7">
    <location>
        <begin position="774"/>
        <end position="807"/>
    </location>
</feature>
<evidence type="ECO:0000256" key="4">
    <source>
        <dbReference type="ARBA" id="ARBA00022679"/>
    </source>
</evidence>
<evidence type="ECO:0000256" key="2">
    <source>
        <dbReference type="ARBA" id="ARBA00012438"/>
    </source>
</evidence>
<sequence length="833" mass="89781">MKRAIRKCRSTVVDECGESALASSTRSHAARPYPTRRRGWKIAARMRLIVAAPLVAVLGFAGLALTESARQTTRASDLGLLAQLGAEAGDLAHRLQNERIVAADLLTRGAPEQQDAFADATTATDAAVVHYRRQRAKLPGSATDQAVLPRIDGGLAGLPPLRAQVRTAERASVSAMTFSYRIVIADLLSLRESITVGVVNARIADGIRASAALSKVAEAIGQQQVAVLRAIAAGQLTPAMQQDITAARTGFTEQGLAFLALARPAWRGWWEQAASGESALLLQRMQDQVSRSVAGSPLELDLDTWVAATRQWSVRLAELRQRVDAVVLDDVRTAHADQRQRGVVEAAAVVVALVLTTLVAWAVARQITRRLRRLRDAANAVAFERLPQVVARLEQPESTSVDPDELARRQAGDALEPFSDDEIGEVGQAFTAVHRAAVRTAAEQAVMRANTAQIFIHLSRREQRLVDAVLAQVDRVEKDETDPDRLHQLYTLDNLATRMGRINASLLVLGGVGVGRVRHHDVPLQQVLQAAQSQIEHYARIRLGLIDGDVAVGAESVDEVVHLLAELMENATGYSPPGTETWVTGRSLGDRVIVQISDEGVGLSPQRRQQLNDLLVRPPAIDVASVRAMGLVVVGQLAKRLDVAVQLRPGPRRGTIAEVALPGTIIRPLPPEEFLLTPGRPSRRAARTAVAPPYRTAPEPWAGRPPADPALPVAPVFQPARAPDRGAVPAEELVIYHQVNHWFQADRPGGANGTPWAGPADDAWLTAARVDSPEVAGTTTSGLPKRQPQQHLVPGGVTVPRQRSEHRDPARVATAMAAYARGVAARRPNLINN</sequence>
<dbReference type="Pfam" id="PF02518">
    <property type="entry name" value="HATPase_c"/>
    <property type="match status" value="1"/>
</dbReference>
<dbReference type="EMBL" id="CP045309">
    <property type="protein sequence ID" value="QGL46199.1"/>
    <property type="molecule type" value="Genomic_DNA"/>
</dbReference>
<evidence type="ECO:0000313" key="10">
    <source>
        <dbReference type="EMBL" id="QGL46199.1"/>
    </source>
</evidence>
<evidence type="ECO:0000256" key="7">
    <source>
        <dbReference type="SAM" id="MobiDB-lite"/>
    </source>
</evidence>
<proteinExistence type="predicted"/>
<dbReference type="PANTHER" id="PTHR44936:SF9">
    <property type="entry name" value="SENSOR PROTEIN CREC"/>
    <property type="match status" value="1"/>
</dbReference>
<feature type="compositionally biased region" description="Polar residues" evidence="7">
    <location>
        <begin position="777"/>
        <end position="790"/>
    </location>
</feature>
<keyword evidence="4" id="KW-0808">Transferase</keyword>
<dbReference type="InterPro" id="IPR005467">
    <property type="entry name" value="His_kinase_dom"/>
</dbReference>
<dbReference type="Gene3D" id="6.10.340.10">
    <property type="match status" value="1"/>
</dbReference>
<keyword evidence="3" id="KW-0597">Phosphoprotein</keyword>
<gene>
    <name evidence="10" type="ORF">GCE86_03530</name>
</gene>
<dbReference type="InterPro" id="IPR050980">
    <property type="entry name" value="2C_sensor_his_kinase"/>
</dbReference>
<organism evidence="10 11">
    <name type="scientific">Micromonospora terminaliae</name>
    <dbReference type="NCBI Taxonomy" id="1914461"/>
    <lineage>
        <taxon>Bacteria</taxon>
        <taxon>Bacillati</taxon>
        <taxon>Actinomycetota</taxon>
        <taxon>Actinomycetes</taxon>
        <taxon>Micromonosporales</taxon>
        <taxon>Micromonosporaceae</taxon>
        <taxon>Micromonospora</taxon>
    </lineage>
</organism>
<feature type="transmembrane region" description="Helical" evidence="8">
    <location>
        <begin position="46"/>
        <end position="65"/>
    </location>
</feature>
<dbReference type="PANTHER" id="PTHR44936">
    <property type="entry name" value="SENSOR PROTEIN CREC"/>
    <property type="match status" value="1"/>
</dbReference>
<dbReference type="InterPro" id="IPR003594">
    <property type="entry name" value="HATPase_dom"/>
</dbReference>
<keyword evidence="8" id="KW-1133">Transmembrane helix</keyword>
<keyword evidence="5" id="KW-0418">Kinase</keyword>
<feature type="domain" description="Histidine kinase" evidence="9">
    <location>
        <begin position="457"/>
        <end position="665"/>
    </location>
</feature>
<dbReference type="Gene3D" id="3.30.565.10">
    <property type="entry name" value="Histidine kinase-like ATPase, C-terminal domain"/>
    <property type="match status" value="1"/>
</dbReference>
<evidence type="ECO:0000313" key="11">
    <source>
        <dbReference type="Proteomes" id="UP000402241"/>
    </source>
</evidence>
<keyword evidence="8" id="KW-0472">Membrane</keyword>